<accession>A0A8H3BKM7</accession>
<protein>
    <recommendedName>
        <fullName evidence="3">Cytochrome P450</fullName>
    </recommendedName>
</protein>
<organism evidence="1 2">
    <name type="scientific">Rhizoctonia solani</name>
    <dbReference type="NCBI Taxonomy" id="456999"/>
    <lineage>
        <taxon>Eukaryota</taxon>
        <taxon>Fungi</taxon>
        <taxon>Dikarya</taxon>
        <taxon>Basidiomycota</taxon>
        <taxon>Agaricomycotina</taxon>
        <taxon>Agaricomycetes</taxon>
        <taxon>Cantharellales</taxon>
        <taxon>Ceratobasidiaceae</taxon>
        <taxon>Rhizoctonia</taxon>
    </lineage>
</organism>
<dbReference type="Proteomes" id="UP000663846">
    <property type="component" value="Unassembled WGS sequence"/>
</dbReference>
<dbReference type="EMBL" id="CAJMWS010000675">
    <property type="protein sequence ID" value="CAE6458125.1"/>
    <property type="molecule type" value="Genomic_DNA"/>
</dbReference>
<evidence type="ECO:0008006" key="3">
    <source>
        <dbReference type="Google" id="ProtNLM"/>
    </source>
</evidence>
<name>A0A8H3BKM7_9AGAM</name>
<proteinExistence type="predicted"/>
<gene>
    <name evidence="1" type="ORF">RDB_LOCUS155539</name>
</gene>
<evidence type="ECO:0000313" key="1">
    <source>
        <dbReference type="EMBL" id="CAE6458125.1"/>
    </source>
</evidence>
<evidence type="ECO:0000313" key="2">
    <source>
        <dbReference type="Proteomes" id="UP000663846"/>
    </source>
</evidence>
<reference evidence="1" key="1">
    <citation type="submission" date="2021-01" db="EMBL/GenBank/DDBJ databases">
        <authorList>
            <person name="Kaushik A."/>
        </authorList>
    </citation>
    <scope>NUCLEOTIDE SEQUENCE</scope>
    <source>
        <strain evidence="1">AG1-1C</strain>
    </source>
</reference>
<dbReference type="AlphaFoldDB" id="A0A8H3BKM7"/>
<sequence length="153" mass="17079">MGHSFGVMTGEEPEYVEASRQLFPLISEMWYIRPFLPALMKIGSAGFRRFIVDWVSFGPVQRLRNITETMDTTAAIIYNQKKRALANGTLESEIAAGNDIMSMLLLVSSLKLEIGPEEHIWSAAGAVKPHARRGDGTIDPMPSLRMRITLVED</sequence>
<comment type="caution">
    <text evidence="1">The sequence shown here is derived from an EMBL/GenBank/DDBJ whole genome shotgun (WGS) entry which is preliminary data.</text>
</comment>